<protein>
    <submittedName>
        <fullName evidence="2">Uncharacterized protein</fullName>
    </submittedName>
</protein>
<name>A0A657IWC7_9MICC</name>
<proteinExistence type="predicted"/>
<evidence type="ECO:0000256" key="1">
    <source>
        <dbReference type="SAM" id="MobiDB-lite"/>
    </source>
</evidence>
<evidence type="ECO:0000313" key="2">
    <source>
        <dbReference type="EMBL" id="OAX67813.1"/>
    </source>
</evidence>
<reference evidence="2 3" key="1">
    <citation type="submission" date="2016-04" db="EMBL/GenBank/DDBJ databases">
        <title>Identification of putative biosynthetic pathways for the production of bioactive secondary metabolites by the marine actinomycete Kocuria kristinae RUTW2-3.</title>
        <authorList>
            <person name="Waterworth S.C."/>
            <person name="Walmsley T.A."/>
            <person name="Matongo T."/>
            <person name="Davies-Coleman M.T."/>
            <person name="Dorrington R.A."/>
        </authorList>
    </citation>
    <scope>NUCLEOTIDE SEQUENCE [LARGE SCALE GENOMIC DNA]</scope>
    <source>
        <strain evidence="2 3">RUTW4-5</strain>
    </source>
</reference>
<dbReference type="Proteomes" id="UP000092021">
    <property type="component" value="Unassembled WGS sequence"/>
</dbReference>
<accession>A0A657IWC7</accession>
<organism evidence="2 3">
    <name type="scientific">Rothia kristinae</name>
    <dbReference type="NCBI Taxonomy" id="37923"/>
    <lineage>
        <taxon>Bacteria</taxon>
        <taxon>Bacillati</taxon>
        <taxon>Actinomycetota</taxon>
        <taxon>Actinomycetes</taxon>
        <taxon>Micrococcales</taxon>
        <taxon>Micrococcaceae</taxon>
        <taxon>Rothia</taxon>
    </lineage>
</organism>
<dbReference type="AlphaFoldDB" id="A0A657IWC7"/>
<feature type="compositionally biased region" description="Basic and acidic residues" evidence="1">
    <location>
        <begin position="14"/>
        <end position="34"/>
    </location>
</feature>
<feature type="region of interest" description="Disordered" evidence="1">
    <location>
        <begin position="76"/>
        <end position="95"/>
    </location>
</feature>
<evidence type="ECO:0000313" key="3">
    <source>
        <dbReference type="Proteomes" id="UP000092021"/>
    </source>
</evidence>
<comment type="caution">
    <text evidence="2">The sequence shown here is derived from an EMBL/GenBank/DDBJ whole genome shotgun (WGS) entry which is preliminary data.</text>
</comment>
<sequence length="95" mass="10091">MQPGQVVPAVGDAQVRDGTDRQEGLRPVEAHPEGSDLPAHPGQLRGDPLRQGTRGSVSVIRTVMCGGAEEVSPWAARQDSTRSWMCSGTPSTTLR</sequence>
<dbReference type="EMBL" id="LWGZ01000026">
    <property type="protein sequence ID" value="OAX67813.1"/>
    <property type="molecule type" value="Genomic_DNA"/>
</dbReference>
<feature type="compositionally biased region" description="Polar residues" evidence="1">
    <location>
        <begin position="81"/>
        <end position="95"/>
    </location>
</feature>
<gene>
    <name evidence="2" type="ORF">A5N15_00420</name>
</gene>
<feature type="region of interest" description="Disordered" evidence="1">
    <location>
        <begin position="1"/>
        <end position="55"/>
    </location>
</feature>